<name>A0A1H0V6T9_SELRU</name>
<comment type="cofactor">
    <cofactor evidence="1">
        <name>Mg(2+)</name>
        <dbReference type="ChEBI" id="CHEBI:18420"/>
    </cofactor>
</comment>
<evidence type="ECO:0000313" key="14">
    <source>
        <dbReference type="Proteomes" id="UP000182412"/>
    </source>
</evidence>
<keyword evidence="8" id="KW-0460">Magnesium</keyword>
<evidence type="ECO:0000256" key="4">
    <source>
        <dbReference type="ARBA" id="ARBA00011738"/>
    </source>
</evidence>
<dbReference type="CDD" id="cd02007">
    <property type="entry name" value="TPP_DXS"/>
    <property type="match status" value="1"/>
</dbReference>
<dbReference type="OrthoDB" id="9803371at2"/>
<keyword evidence="11" id="KW-0414">Isoprene biosynthesis</keyword>
<evidence type="ECO:0000256" key="9">
    <source>
        <dbReference type="ARBA" id="ARBA00022977"/>
    </source>
</evidence>
<reference evidence="13 14" key="1">
    <citation type="submission" date="2016-10" db="EMBL/GenBank/DDBJ databases">
        <authorList>
            <person name="de Groot N.N."/>
        </authorList>
    </citation>
    <scope>NUCLEOTIDE SEQUENCE [LARGE SCALE GENOMIC DNA]</scope>
    <source>
        <strain evidence="13 14">S137</strain>
    </source>
</reference>
<dbReference type="GO" id="GO:0005829">
    <property type="term" value="C:cytosol"/>
    <property type="evidence" value="ECO:0007669"/>
    <property type="project" value="TreeGrafter"/>
</dbReference>
<keyword evidence="6" id="KW-0808">Transferase</keyword>
<proteinExistence type="inferred from homology"/>
<keyword evidence="10" id="KW-0786">Thiamine pyrophosphate</keyword>
<dbReference type="NCBIfam" id="NF003933">
    <property type="entry name" value="PRK05444.2-2"/>
    <property type="match status" value="1"/>
</dbReference>
<organism evidence="13 14">
    <name type="scientific">Selenomonas ruminantium</name>
    <dbReference type="NCBI Taxonomy" id="971"/>
    <lineage>
        <taxon>Bacteria</taxon>
        <taxon>Bacillati</taxon>
        <taxon>Bacillota</taxon>
        <taxon>Negativicutes</taxon>
        <taxon>Selenomonadales</taxon>
        <taxon>Selenomonadaceae</taxon>
        <taxon>Selenomonas</taxon>
    </lineage>
</organism>
<dbReference type="PANTHER" id="PTHR43322:SF1">
    <property type="entry name" value="1-DEOXY-D-XYLULOSE-5-PHOSPHATE SYNTHASE"/>
    <property type="match status" value="1"/>
</dbReference>
<dbReference type="InterPro" id="IPR005477">
    <property type="entry name" value="Dxylulose-5-P_synthase"/>
</dbReference>
<gene>
    <name evidence="13" type="ORF">SAMN05216366_14525</name>
</gene>
<evidence type="ECO:0000313" key="13">
    <source>
        <dbReference type="EMBL" id="SDP73898.1"/>
    </source>
</evidence>
<comment type="subunit">
    <text evidence="4">Homodimer.</text>
</comment>
<dbReference type="SUPFAM" id="SSF52922">
    <property type="entry name" value="TK C-terminal domain-like"/>
    <property type="match status" value="1"/>
</dbReference>
<dbReference type="SMART" id="SM00861">
    <property type="entry name" value="Transket_pyr"/>
    <property type="match status" value="1"/>
</dbReference>
<dbReference type="NCBIfam" id="NF008968">
    <property type="entry name" value="PRK12315.1"/>
    <property type="match status" value="1"/>
</dbReference>
<evidence type="ECO:0000256" key="1">
    <source>
        <dbReference type="ARBA" id="ARBA00001946"/>
    </source>
</evidence>
<dbReference type="EC" id="2.2.1.7" evidence="5"/>
<dbReference type="GO" id="GO:0019288">
    <property type="term" value="P:isopentenyl diphosphate biosynthetic process, methylerythritol 4-phosphate pathway"/>
    <property type="evidence" value="ECO:0007669"/>
    <property type="project" value="TreeGrafter"/>
</dbReference>
<comment type="pathway">
    <text evidence="2">Metabolic intermediate biosynthesis; 1-deoxy-D-xylulose 5-phosphate biosynthesis; 1-deoxy-D-xylulose 5-phosphate from D-glyceraldehyde 3-phosphate and pyruvate: step 1/1.</text>
</comment>
<accession>A0A1H0V6T9</accession>
<dbReference type="RefSeq" id="WP_074573472.1">
    <property type="nucleotide sequence ID" value="NZ_FNJQ01000045.1"/>
</dbReference>
<keyword evidence="9" id="KW-0784">Thiamine biosynthesis</keyword>
<dbReference type="PANTHER" id="PTHR43322">
    <property type="entry name" value="1-D-DEOXYXYLULOSE 5-PHOSPHATE SYNTHASE-RELATED"/>
    <property type="match status" value="1"/>
</dbReference>
<evidence type="ECO:0000256" key="5">
    <source>
        <dbReference type="ARBA" id="ARBA00013150"/>
    </source>
</evidence>
<evidence type="ECO:0000256" key="8">
    <source>
        <dbReference type="ARBA" id="ARBA00022842"/>
    </source>
</evidence>
<dbReference type="Gene3D" id="3.40.50.970">
    <property type="match status" value="2"/>
</dbReference>
<evidence type="ECO:0000256" key="7">
    <source>
        <dbReference type="ARBA" id="ARBA00022723"/>
    </source>
</evidence>
<dbReference type="EMBL" id="FNJQ01000045">
    <property type="protein sequence ID" value="SDP73898.1"/>
    <property type="molecule type" value="Genomic_DNA"/>
</dbReference>
<evidence type="ECO:0000256" key="11">
    <source>
        <dbReference type="ARBA" id="ARBA00023229"/>
    </source>
</evidence>
<dbReference type="SUPFAM" id="SSF52518">
    <property type="entry name" value="Thiamin diphosphate-binding fold (THDP-binding)"/>
    <property type="match status" value="2"/>
</dbReference>
<dbReference type="InterPro" id="IPR029061">
    <property type="entry name" value="THDP-binding"/>
</dbReference>
<sequence length="582" mass="64993">MYLEKVNSPQDIKGFSAEQRKALAQEMRDAMLKRASIHGGHFGPDFGIVEAVIALHTVFDSPKDKFVFDISHQAYPHKMLTGRRDAYLYEEHYDDVSGYTNPEESEHDMFNVGHTSTSISLATGLAKARDLKGDKENIVAIIGDGSMSGGEALEGLDTAGEMKSNLIIVFNDNNQSIAEVHGGMYKGFKELRDTNGKSERNLFKAMGLDYRFVADGNDTETLISAFEEVKDIDHPVVVHIVTQKGKGYKFAEENKEDWHWHMPFDIETGEVKQALVDPYAEQTAETFLRLAKEDKKFIAISAATPASMGLTQARREELGEHYIDVGIAEEQAVAMASGLARNGAHPVFGDYASFFQRTYDQLAQDVCVNNSPATFLVFWASMYGMNDVTHLGFYDIPMMSNIPNLVYLAPTSPEEYQAMLDWAIPQDKYPVAIRVPHAMVGSSKRPVRKSYDELNRYEVVKEGSHVALIGLGNFYNLAEEAATKLKEQGIEATLINPLFITGQDKELLEKLKENHELVATLEDGVLDGGFGEKIARFYGADKMKVLNFGLAKKFYDRYDYNALAKENHLTAEQIAEDILAKL</sequence>
<dbReference type="UniPathway" id="UPA00064">
    <property type="reaction ID" value="UER00091"/>
</dbReference>
<dbReference type="GO" id="GO:0046872">
    <property type="term" value="F:metal ion binding"/>
    <property type="evidence" value="ECO:0007669"/>
    <property type="project" value="UniProtKB-KW"/>
</dbReference>
<dbReference type="Pfam" id="PF13292">
    <property type="entry name" value="DXP_synthase_N"/>
    <property type="match status" value="2"/>
</dbReference>
<feature type="domain" description="Transketolase-like pyrimidine-binding" evidence="12">
    <location>
        <begin position="277"/>
        <end position="442"/>
    </location>
</feature>
<dbReference type="InterPro" id="IPR005475">
    <property type="entry name" value="Transketolase-like_Pyr-bd"/>
</dbReference>
<evidence type="ECO:0000256" key="2">
    <source>
        <dbReference type="ARBA" id="ARBA00004980"/>
    </source>
</evidence>
<dbReference type="FunFam" id="3.40.50.970:FF:000010">
    <property type="entry name" value="1-deoxy-D-xylulose-5-phosphate synthase"/>
    <property type="match status" value="1"/>
</dbReference>
<dbReference type="GO" id="GO:0008661">
    <property type="term" value="F:1-deoxy-D-xylulose-5-phosphate synthase activity"/>
    <property type="evidence" value="ECO:0007669"/>
    <property type="project" value="UniProtKB-EC"/>
</dbReference>
<dbReference type="Gene3D" id="3.40.50.920">
    <property type="match status" value="1"/>
</dbReference>
<dbReference type="InterPro" id="IPR033248">
    <property type="entry name" value="Transketolase_C"/>
</dbReference>
<protein>
    <recommendedName>
        <fullName evidence="5">1-deoxy-D-xylulose-5-phosphate synthase</fullName>
        <ecNumber evidence="5">2.2.1.7</ecNumber>
    </recommendedName>
</protein>
<evidence type="ECO:0000256" key="10">
    <source>
        <dbReference type="ARBA" id="ARBA00023052"/>
    </source>
</evidence>
<comment type="similarity">
    <text evidence="3">Belongs to the transketolase family. DXPS subfamily.</text>
</comment>
<dbReference type="Pfam" id="PF02780">
    <property type="entry name" value="Transketolase_C"/>
    <property type="match status" value="1"/>
</dbReference>
<dbReference type="GO" id="GO:0009228">
    <property type="term" value="P:thiamine biosynthetic process"/>
    <property type="evidence" value="ECO:0007669"/>
    <property type="project" value="UniProtKB-KW"/>
</dbReference>
<dbReference type="AlphaFoldDB" id="A0A1H0V6T9"/>
<dbReference type="GO" id="GO:0016114">
    <property type="term" value="P:terpenoid biosynthetic process"/>
    <property type="evidence" value="ECO:0007669"/>
    <property type="project" value="InterPro"/>
</dbReference>
<keyword evidence="7" id="KW-0479">Metal-binding</keyword>
<dbReference type="InterPro" id="IPR009014">
    <property type="entry name" value="Transketo_C/PFOR_II"/>
</dbReference>
<dbReference type="CDD" id="cd07033">
    <property type="entry name" value="TPP_PYR_DXS_TK_like"/>
    <property type="match status" value="1"/>
</dbReference>
<evidence type="ECO:0000256" key="6">
    <source>
        <dbReference type="ARBA" id="ARBA00022679"/>
    </source>
</evidence>
<dbReference type="Proteomes" id="UP000182412">
    <property type="component" value="Unassembled WGS sequence"/>
</dbReference>
<dbReference type="Pfam" id="PF02779">
    <property type="entry name" value="Transket_pyr"/>
    <property type="match status" value="1"/>
</dbReference>
<evidence type="ECO:0000259" key="12">
    <source>
        <dbReference type="SMART" id="SM00861"/>
    </source>
</evidence>
<evidence type="ECO:0000256" key="3">
    <source>
        <dbReference type="ARBA" id="ARBA00011081"/>
    </source>
</evidence>